<organism evidence="2 3">
    <name type="scientific">Streptomyces auratus AGR0001</name>
    <dbReference type="NCBI Taxonomy" id="1160718"/>
    <lineage>
        <taxon>Bacteria</taxon>
        <taxon>Bacillati</taxon>
        <taxon>Actinomycetota</taxon>
        <taxon>Actinomycetes</taxon>
        <taxon>Kitasatosporales</taxon>
        <taxon>Streptomycetaceae</taxon>
        <taxon>Streptomyces</taxon>
    </lineage>
</organism>
<dbReference type="Gene3D" id="3.40.1660.10">
    <property type="entry name" value="EreA-like (biosynthetic domain)"/>
    <property type="match status" value="1"/>
</dbReference>
<dbReference type="InterPro" id="IPR007815">
    <property type="entry name" value="Emycin_Estase"/>
</dbReference>
<accession>A0A8B1MZ29</accession>
<dbReference type="AlphaFoldDB" id="A0A8B1MZ29"/>
<dbReference type="SUPFAM" id="SSF159501">
    <property type="entry name" value="EreA/ChaN-like"/>
    <property type="match status" value="1"/>
</dbReference>
<dbReference type="PANTHER" id="PTHR31299:SF0">
    <property type="entry name" value="ESTERASE, PUTATIVE (AFU_ORTHOLOGUE AFUA_1G05850)-RELATED"/>
    <property type="match status" value="1"/>
</dbReference>
<dbReference type="Pfam" id="PF05139">
    <property type="entry name" value="Erythro_esteras"/>
    <property type="match status" value="1"/>
</dbReference>
<evidence type="ECO:0000313" key="2">
    <source>
        <dbReference type="EMBL" id="QTZ90113.1"/>
    </source>
</evidence>
<keyword evidence="1" id="KW-0732">Signal</keyword>
<dbReference type="OrthoDB" id="9810066at2"/>
<dbReference type="Gene3D" id="3.30.1870.10">
    <property type="entry name" value="EreA-like, domain 2"/>
    <property type="match status" value="1"/>
</dbReference>
<protein>
    <submittedName>
        <fullName evidence="2">Erythromycin esterase family protein</fullName>
    </submittedName>
</protein>
<dbReference type="PANTHER" id="PTHR31299">
    <property type="entry name" value="ESTERASE, PUTATIVE (AFU_ORTHOLOGUE AFUA_1G05850)-RELATED"/>
    <property type="match status" value="1"/>
</dbReference>
<dbReference type="RefSeq" id="WP_040901314.1">
    <property type="nucleotide sequence ID" value="NZ_CP072931.1"/>
</dbReference>
<sequence>MQRHPAALVLALLLGLGTATAGVPPTAAATPAPSSSDASPGASTARIVDALNRSAHPLRTVEPQGDTDELRPLDRMIGEARVVGIGEATHSSHDFFALKSRIFRHLVEEKGFRTFALEASWSTGLRLNDYVLHGTGDPGRIMSDEFQSDYLWWNNTDYLRLIEWMRAYNVRHPHDPVRFMGDDVGWTGPEVYDAVTGYVARTHPELNARFADLYRGLRPTVATGTYMKHYLDTPYAARKEMADRTGRALRLLTRRSPGADRAAFDRAVQNARAIDRTARQYAFDFDDPAQLAASMRYRDRAMAANVVWWQQHTGTKMLLSAHNGHVAYQTPEPAQYPRMQGAFLRDSFGPAYVNVGLTFDQGSFNATGTDGAIHRRTFGPAGPGSNERTLDRVRYRNYAVDLRRVGSPARAWLAAARPTRSIGTAYPAGPYDIALGRSYDILIHLHRVTAARLRGDT</sequence>
<proteinExistence type="predicted"/>
<feature type="signal peptide" evidence="1">
    <location>
        <begin position="1"/>
        <end position="21"/>
    </location>
</feature>
<keyword evidence="3" id="KW-1185">Reference proteome</keyword>
<dbReference type="InterPro" id="IPR052036">
    <property type="entry name" value="Hydrolase/PRTase-associated"/>
</dbReference>
<dbReference type="Proteomes" id="UP000009036">
    <property type="component" value="Chromosome"/>
</dbReference>
<gene>
    <name evidence="2" type="ORF">SU9_000490</name>
</gene>
<reference evidence="2" key="2">
    <citation type="submission" date="2021-04" db="EMBL/GenBank/DDBJ databases">
        <authorList>
            <person name="Wen M.-L."/>
            <person name="Han X.-L."/>
            <person name="Xiong J."/>
        </authorList>
    </citation>
    <scope>NUCLEOTIDE SEQUENCE</scope>
    <source>
        <strain evidence="2">AGR0001</strain>
    </source>
</reference>
<dbReference type="InterPro" id="IPR014622">
    <property type="entry name" value="UCP036794_erythomycin"/>
</dbReference>
<dbReference type="EMBL" id="CP072931">
    <property type="protein sequence ID" value="QTZ90113.1"/>
    <property type="molecule type" value="Genomic_DNA"/>
</dbReference>
<reference evidence="2" key="1">
    <citation type="journal article" date="2012" name="J. Bacteriol.">
        <title>Genome Sequence of Streptomyces auratus Strain AGR0001, a Phoslactomycin-Producing Actinomycete.</title>
        <authorList>
            <person name="Han X."/>
            <person name="Li M."/>
            <person name="Ding Z."/>
            <person name="Zhao J."/>
            <person name="Ji K."/>
            <person name="Wen M."/>
            <person name="Lu T."/>
        </authorList>
    </citation>
    <scope>NUCLEOTIDE SEQUENCE</scope>
    <source>
        <strain evidence="2">AGR0001</strain>
    </source>
</reference>
<evidence type="ECO:0000313" key="3">
    <source>
        <dbReference type="Proteomes" id="UP000009036"/>
    </source>
</evidence>
<dbReference type="CDD" id="cd14728">
    <property type="entry name" value="Ere-like"/>
    <property type="match status" value="1"/>
</dbReference>
<dbReference type="GO" id="GO:0046677">
    <property type="term" value="P:response to antibiotic"/>
    <property type="evidence" value="ECO:0007669"/>
    <property type="project" value="InterPro"/>
</dbReference>
<dbReference type="Gene3D" id="1.20.1440.30">
    <property type="entry name" value="Biosynthetic Protein domain"/>
    <property type="match status" value="1"/>
</dbReference>
<dbReference type="PIRSF" id="PIRSF036794">
    <property type="entry name" value="UCP_erythr_ester"/>
    <property type="match status" value="1"/>
</dbReference>
<name>A0A8B1MZ29_9ACTN</name>
<evidence type="ECO:0000256" key="1">
    <source>
        <dbReference type="SAM" id="SignalP"/>
    </source>
</evidence>
<feature type="chain" id="PRO_5039062329" evidence="1">
    <location>
        <begin position="22"/>
        <end position="457"/>
    </location>
</feature>
<dbReference type="KEGG" id="sauh:SU9_000490"/>